<proteinExistence type="predicted"/>
<name>A0A0M3IPW3_ASCLU</name>
<keyword evidence="2" id="KW-1185">Reference proteome</keyword>
<dbReference type="Pfam" id="PF03269">
    <property type="entry name" value="DUF268"/>
    <property type="match status" value="2"/>
</dbReference>
<evidence type="ECO:0000313" key="2">
    <source>
        <dbReference type="Proteomes" id="UP000036681"/>
    </source>
</evidence>
<dbReference type="AlphaFoldDB" id="A0A0M3IPW3"/>
<protein>
    <submittedName>
        <fullName evidence="3">Methyltransf_11 domain-containing protein</fullName>
    </submittedName>
</protein>
<dbReference type="WBParaSite" id="ALUE_0002079101-mRNA-1">
    <property type="protein sequence ID" value="ALUE_0002079101-mRNA-1"/>
    <property type="gene ID" value="ALUE_0002079101"/>
</dbReference>
<organism evidence="2 3">
    <name type="scientific">Ascaris lumbricoides</name>
    <name type="common">Giant roundworm</name>
    <dbReference type="NCBI Taxonomy" id="6252"/>
    <lineage>
        <taxon>Eukaryota</taxon>
        <taxon>Metazoa</taxon>
        <taxon>Ecdysozoa</taxon>
        <taxon>Nematoda</taxon>
        <taxon>Chromadorea</taxon>
        <taxon>Rhabditida</taxon>
        <taxon>Spirurina</taxon>
        <taxon>Ascaridomorpha</taxon>
        <taxon>Ascaridoidea</taxon>
        <taxon>Ascarididae</taxon>
        <taxon>Ascaris</taxon>
    </lineage>
</organism>
<feature type="signal peptide" evidence="1">
    <location>
        <begin position="1"/>
        <end position="16"/>
    </location>
</feature>
<keyword evidence="1" id="KW-0732">Signal</keyword>
<feature type="chain" id="PRO_5005657363" evidence="1">
    <location>
        <begin position="17"/>
        <end position="150"/>
    </location>
</feature>
<evidence type="ECO:0000256" key="1">
    <source>
        <dbReference type="SAM" id="SignalP"/>
    </source>
</evidence>
<dbReference type="Proteomes" id="UP000036681">
    <property type="component" value="Unplaced"/>
</dbReference>
<accession>A0A0M3IPW3</accession>
<dbReference type="InterPro" id="IPR004951">
    <property type="entry name" value="DUF268_CAE_spp"/>
</dbReference>
<reference evidence="3" key="1">
    <citation type="submission" date="2017-02" db="UniProtKB">
        <authorList>
            <consortium name="WormBaseParasite"/>
        </authorList>
    </citation>
    <scope>IDENTIFICATION</scope>
</reference>
<evidence type="ECO:0000313" key="3">
    <source>
        <dbReference type="WBParaSite" id="ALUE_0002079101-mRNA-1"/>
    </source>
</evidence>
<sequence>MLMLLLLSLLDPIGDLREMQKIQCLLKKGGLLFIGIPAGSDAIWFNALRMYGRIRLPMMFEDPIGDLREMQKIQCLLKKGGLLFIGIPAGSDAIWFNAQRMYGRIRLPMMFEGFTLLNIFVGNASTPVFPNHAFYDDGFSAQPTFVLQRD</sequence>